<accession>A0ABQ9FWY7</accession>
<evidence type="ECO:0000259" key="6">
    <source>
        <dbReference type="PROSITE" id="PS50203"/>
    </source>
</evidence>
<evidence type="ECO:0000256" key="1">
    <source>
        <dbReference type="ARBA" id="ARBA00007623"/>
    </source>
</evidence>
<evidence type="ECO:0000313" key="7">
    <source>
        <dbReference type="EMBL" id="KAJ8321759.1"/>
    </source>
</evidence>
<dbReference type="PROSITE" id="PS50203">
    <property type="entry name" value="CALPAIN_CAT"/>
    <property type="match status" value="1"/>
</dbReference>
<dbReference type="InterPro" id="IPR001300">
    <property type="entry name" value="Peptidase_C2_calpain_cat"/>
</dbReference>
<dbReference type="InterPro" id="IPR038765">
    <property type="entry name" value="Papain-like_cys_pep_sf"/>
</dbReference>
<dbReference type="Pfam" id="PF00648">
    <property type="entry name" value="Peptidase_C2"/>
    <property type="match status" value="1"/>
</dbReference>
<reference evidence="7 8" key="1">
    <citation type="submission" date="2022-12" db="EMBL/GenBank/DDBJ databases">
        <title>Chromosome-level genome of Tegillarca granosa.</title>
        <authorList>
            <person name="Kim J."/>
        </authorList>
    </citation>
    <scope>NUCLEOTIDE SEQUENCE [LARGE SCALE GENOMIC DNA]</scope>
    <source>
        <strain evidence="7">Teg-2019</strain>
        <tissue evidence="7">Adductor muscle</tissue>
    </source>
</reference>
<name>A0ABQ9FWY7_TEGGR</name>
<comment type="caution">
    <text evidence="5">Lacks conserved residue(s) required for the propagation of feature annotation.</text>
</comment>
<dbReference type="PANTHER" id="PTHR10183">
    <property type="entry name" value="CALPAIN"/>
    <property type="match status" value="1"/>
</dbReference>
<dbReference type="PANTHER" id="PTHR10183:SF379">
    <property type="entry name" value="CALPAIN-5"/>
    <property type="match status" value="1"/>
</dbReference>
<protein>
    <recommendedName>
        <fullName evidence="6">Calpain catalytic domain-containing protein</fullName>
    </recommendedName>
</protein>
<evidence type="ECO:0000256" key="4">
    <source>
        <dbReference type="ARBA" id="ARBA00022807"/>
    </source>
</evidence>
<comment type="similarity">
    <text evidence="1">Belongs to the peptidase C2 family.</text>
</comment>
<dbReference type="SMART" id="SM00230">
    <property type="entry name" value="CysPc"/>
    <property type="match status" value="1"/>
</dbReference>
<keyword evidence="2" id="KW-0645">Protease</keyword>
<dbReference type="PRINTS" id="PR00704">
    <property type="entry name" value="CALPAIN"/>
</dbReference>
<dbReference type="EMBL" id="JARBDR010000018">
    <property type="protein sequence ID" value="KAJ8321759.1"/>
    <property type="molecule type" value="Genomic_DNA"/>
</dbReference>
<dbReference type="InterPro" id="IPR022684">
    <property type="entry name" value="Calpain_cysteine_protease"/>
</dbReference>
<evidence type="ECO:0000313" key="8">
    <source>
        <dbReference type="Proteomes" id="UP001217089"/>
    </source>
</evidence>
<gene>
    <name evidence="7" type="ORF">KUTeg_000230</name>
</gene>
<evidence type="ECO:0000256" key="5">
    <source>
        <dbReference type="PROSITE-ProRule" id="PRU00239"/>
    </source>
</evidence>
<dbReference type="Proteomes" id="UP001217089">
    <property type="component" value="Unassembled WGS sequence"/>
</dbReference>
<evidence type="ECO:0000256" key="2">
    <source>
        <dbReference type="ARBA" id="ARBA00022670"/>
    </source>
</evidence>
<keyword evidence="4" id="KW-0788">Thiol protease</keyword>
<keyword evidence="8" id="KW-1185">Reference proteome</keyword>
<keyword evidence="3" id="KW-0378">Hydrolase</keyword>
<sequence length="380" mass="44532">MSEFRKNRELPYQSYQRIKKNVLSSKKNGGISGVTEKDLFIDPSFPPDKTSLTYVYSGDDRYEKMVFKRPPAITKNAVFVGVGGCWDATFPWKQFRKRRWFEAAVVVLSLSVKYLEKVINGYRNCEQNYSSSDYIGAFIFNIWRFGEFVEAIVDDNLPVLDNKLLYCPAHGNPPEYWGALLHKAYAKIMKTYEAIECGNMVQEKQRTHAPEENTNNRQITLVSKFPTTDGRMIEMVRDVVSWRSLNSDFKNKYRPFTNKEEDEYWMTLEDFRCNFGGLVICSQTDPYKPDGFNVERMYIRKKTTDFDYTGPNKDVHPMPSSRRIRYFRGRRHSSTPNCYGPGMFRSRGIEKEEKKREIKVRECEKTVKFDSTYQNPIDST</sequence>
<evidence type="ECO:0000256" key="3">
    <source>
        <dbReference type="ARBA" id="ARBA00022801"/>
    </source>
</evidence>
<proteinExistence type="inferred from homology"/>
<comment type="caution">
    <text evidence="7">The sequence shown here is derived from an EMBL/GenBank/DDBJ whole genome shotgun (WGS) entry which is preliminary data.</text>
</comment>
<dbReference type="SUPFAM" id="SSF54001">
    <property type="entry name" value="Cysteine proteinases"/>
    <property type="match status" value="1"/>
</dbReference>
<organism evidence="7 8">
    <name type="scientific">Tegillarca granosa</name>
    <name type="common">Malaysian cockle</name>
    <name type="synonym">Anadara granosa</name>
    <dbReference type="NCBI Taxonomy" id="220873"/>
    <lineage>
        <taxon>Eukaryota</taxon>
        <taxon>Metazoa</taxon>
        <taxon>Spiralia</taxon>
        <taxon>Lophotrochozoa</taxon>
        <taxon>Mollusca</taxon>
        <taxon>Bivalvia</taxon>
        <taxon>Autobranchia</taxon>
        <taxon>Pteriomorphia</taxon>
        <taxon>Arcoida</taxon>
        <taxon>Arcoidea</taxon>
        <taxon>Arcidae</taxon>
        <taxon>Tegillarca</taxon>
    </lineage>
</organism>
<feature type="domain" description="Calpain catalytic" evidence="6">
    <location>
        <begin position="39"/>
        <end position="203"/>
    </location>
</feature>